<keyword evidence="2" id="KW-0378">Hydrolase</keyword>
<dbReference type="Gene3D" id="3.20.20.140">
    <property type="entry name" value="Metal-dependent hydrolases"/>
    <property type="match status" value="1"/>
</dbReference>
<organism evidence="6 7">
    <name type="scientific">Nocardioides immobilis</name>
    <dbReference type="NCBI Taxonomy" id="2049295"/>
    <lineage>
        <taxon>Bacteria</taxon>
        <taxon>Bacillati</taxon>
        <taxon>Actinomycetota</taxon>
        <taxon>Actinomycetes</taxon>
        <taxon>Propionibacteriales</taxon>
        <taxon>Nocardioidaceae</taxon>
        <taxon>Nocardioides</taxon>
    </lineage>
</organism>
<evidence type="ECO:0000256" key="1">
    <source>
        <dbReference type="ARBA" id="ARBA00022723"/>
    </source>
</evidence>
<dbReference type="PANTHER" id="PTHR10819">
    <property type="entry name" value="PHOSPHOTRIESTERASE-RELATED"/>
    <property type="match status" value="1"/>
</dbReference>
<keyword evidence="1 4" id="KW-0479">Metal-binding</keyword>
<feature type="binding site" evidence="4">
    <location>
        <position position="212"/>
    </location>
    <ligand>
        <name>Zn(2+)</name>
        <dbReference type="ChEBI" id="CHEBI:29105"/>
        <label>2</label>
    </ligand>
</feature>
<dbReference type="Proteomes" id="UP000283644">
    <property type="component" value="Unassembled WGS sequence"/>
</dbReference>
<comment type="cofactor">
    <cofactor evidence="4">
        <name>a divalent metal cation</name>
        <dbReference type="ChEBI" id="CHEBI:60240"/>
    </cofactor>
    <text evidence="4">Binds 2 divalent metal cations per subunit.</text>
</comment>
<feature type="modified residue" description="N6-carboxylysine" evidence="3 5">
    <location>
        <position position="149"/>
    </location>
</feature>
<evidence type="ECO:0000256" key="3">
    <source>
        <dbReference type="PIRSR" id="PIRSR601559-50"/>
    </source>
</evidence>
<dbReference type="GO" id="GO:0008270">
    <property type="term" value="F:zinc ion binding"/>
    <property type="evidence" value="ECO:0007669"/>
    <property type="project" value="InterPro"/>
</dbReference>
<gene>
    <name evidence="6" type="ORF">D0Z08_22615</name>
</gene>
<dbReference type="EMBL" id="QXGH01000029">
    <property type="protein sequence ID" value="RHW24769.1"/>
    <property type="molecule type" value="Genomic_DNA"/>
</dbReference>
<dbReference type="SUPFAM" id="SSF51556">
    <property type="entry name" value="Metallo-dependent hydrolases"/>
    <property type="match status" value="1"/>
</dbReference>
<comment type="similarity">
    <text evidence="5">Belongs to the metallo-dependent hydrolases superfamily. Phosphotriesterase family.</text>
</comment>
<dbReference type="InterPro" id="IPR032466">
    <property type="entry name" value="Metal_Hydrolase"/>
</dbReference>
<feature type="binding site" evidence="4">
    <location>
        <position position="182"/>
    </location>
    <ligand>
        <name>Zn(2+)</name>
        <dbReference type="ChEBI" id="CHEBI:29105"/>
        <label>2</label>
    </ligand>
</feature>
<dbReference type="InterPro" id="IPR001559">
    <property type="entry name" value="Phosphotriesterase"/>
</dbReference>
<sequence length="326" mass="36027">MAEIQTVRGPVDTADLGATLMHEHVFILTPDVHANYPEEWGDEDTRVADAVQRLQKAYDAGVRTIVDPTVVGLGRYIPRIQRIMEQVPINLVVATGVYTYNDAPRFFSYRGPALNEVLGSELPDPMVDMFVSDIRDGIAGTGVRAGMLKCAIDHQGMTPGVERVMRAVAKAHLATGVPITVHTHPGEQSGLEVKRVMCDEEGVDPGRIVLGHSGDTTDCDHISALADAGFVLGMDRFGINLDTTFEARADTLLEMLRRGYGERMVLSQDASCYIDWVDPNVMAFLSQWHYTHLFEDVFPYVLEHGATQEQIDTMLVDVPRRFLEGA</sequence>
<feature type="binding site" evidence="4">
    <location>
        <position position="24"/>
    </location>
    <ligand>
        <name>Zn(2+)</name>
        <dbReference type="ChEBI" id="CHEBI:29105"/>
        <label>1</label>
    </ligand>
</feature>
<dbReference type="PROSITE" id="PS01322">
    <property type="entry name" value="PHOSPHOTRIESTERASE_1"/>
    <property type="match status" value="1"/>
</dbReference>
<protein>
    <submittedName>
        <fullName evidence="6">Phosphotriesterase</fullName>
    </submittedName>
</protein>
<evidence type="ECO:0000256" key="4">
    <source>
        <dbReference type="PIRSR" id="PIRSR601559-51"/>
    </source>
</evidence>
<feature type="binding site" description="via carbamate group" evidence="4">
    <location>
        <position position="149"/>
    </location>
    <ligand>
        <name>Zn(2+)</name>
        <dbReference type="ChEBI" id="CHEBI:29105"/>
        <label>2</label>
    </ligand>
</feature>
<dbReference type="OrthoDB" id="9795018at2"/>
<reference evidence="6 7" key="1">
    <citation type="submission" date="2018-09" db="EMBL/GenBank/DDBJ databases">
        <title>Genome sequencing of Nocardioides immobilis CCTCC AB 2017083 for comparison to Nocardioides silvaticus.</title>
        <authorList>
            <person name="Li C."/>
            <person name="Wang G."/>
        </authorList>
    </citation>
    <scope>NUCLEOTIDE SEQUENCE [LARGE SCALE GENOMIC DNA]</scope>
    <source>
        <strain evidence="6 7">CCTCC AB 2017083</strain>
    </source>
</reference>
<dbReference type="InterPro" id="IPR017947">
    <property type="entry name" value="AryldialkylPase_Zn-BS"/>
</dbReference>
<accession>A0A417XW90</accession>
<evidence type="ECO:0000313" key="6">
    <source>
        <dbReference type="EMBL" id="RHW24769.1"/>
    </source>
</evidence>
<dbReference type="AlphaFoldDB" id="A0A417XW90"/>
<feature type="binding site" evidence="4">
    <location>
        <position position="269"/>
    </location>
    <ligand>
        <name>Zn(2+)</name>
        <dbReference type="ChEBI" id="CHEBI:29105"/>
        <label>1</label>
    </ligand>
</feature>
<feature type="binding site" description="via carbamate group" evidence="4">
    <location>
        <position position="149"/>
    </location>
    <ligand>
        <name>Zn(2+)</name>
        <dbReference type="ChEBI" id="CHEBI:29105"/>
        <label>1</label>
    </ligand>
</feature>
<dbReference type="PANTHER" id="PTHR10819:SF3">
    <property type="entry name" value="PHOSPHOTRIESTERASE-RELATED PROTEIN"/>
    <property type="match status" value="1"/>
</dbReference>
<keyword evidence="7" id="KW-1185">Reference proteome</keyword>
<dbReference type="GO" id="GO:0016788">
    <property type="term" value="F:hydrolase activity, acting on ester bonds"/>
    <property type="evidence" value="ECO:0007669"/>
    <property type="project" value="InterPro"/>
</dbReference>
<evidence type="ECO:0000256" key="5">
    <source>
        <dbReference type="PROSITE-ProRule" id="PRU00679"/>
    </source>
</evidence>
<dbReference type="PROSITE" id="PS51347">
    <property type="entry name" value="PHOSPHOTRIESTERASE_2"/>
    <property type="match status" value="1"/>
</dbReference>
<proteinExistence type="inferred from homology"/>
<evidence type="ECO:0000313" key="7">
    <source>
        <dbReference type="Proteomes" id="UP000283644"/>
    </source>
</evidence>
<dbReference type="RefSeq" id="WP_118927543.1">
    <property type="nucleotide sequence ID" value="NZ_QXGH01000029.1"/>
</dbReference>
<feature type="binding site" evidence="4">
    <location>
        <position position="22"/>
    </location>
    <ligand>
        <name>Zn(2+)</name>
        <dbReference type="ChEBI" id="CHEBI:29105"/>
        <label>1</label>
    </ligand>
</feature>
<evidence type="ECO:0000256" key="2">
    <source>
        <dbReference type="ARBA" id="ARBA00022801"/>
    </source>
</evidence>
<dbReference type="Pfam" id="PF02126">
    <property type="entry name" value="PTE"/>
    <property type="match status" value="1"/>
</dbReference>
<name>A0A417XW90_9ACTN</name>
<comment type="caution">
    <text evidence="6">The sequence shown here is derived from an EMBL/GenBank/DDBJ whole genome shotgun (WGS) entry which is preliminary data.</text>
</comment>